<dbReference type="AlphaFoldDB" id="A0A5B7I6E2"/>
<comment type="caution">
    <text evidence="2">The sequence shown here is derived from an EMBL/GenBank/DDBJ whole genome shotgun (WGS) entry which is preliminary data.</text>
</comment>
<gene>
    <name evidence="2" type="ORF">E2C01_073833</name>
</gene>
<accession>A0A5B7I6E2</accession>
<organism evidence="2 3">
    <name type="scientific">Portunus trituberculatus</name>
    <name type="common">Swimming crab</name>
    <name type="synonym">Neptunus trituberculatus</name>
    <dbReference type="NCBI Taxonomy" id="210409"/>
    <lineage>
        <taxon>Eukaryota</taxon>
        <taxon>Metazoa</taxon>
        <taxon>Ecdysozoa</taxon>
        <taxon>Arthropoda</taxon>
        <taxon>Crustacea</taxon>
        <taxon>Multicrustacea</taxon>
        <taxon>Malacostraca</taxon>
        <taxon>Eumalacostraca</taxon>
        <taxon>Eucarida</taxon>
        <taxon>Decapoda</taxon>
        <taxon>Pleocyemata</taxon>
        <taxon>Brachyura</taxon>
        <taxon>Eubrachyura</taxon>
        <taxon>Portunoidea</taxon>
        <taxon>Portunidae</taxon>
        <taxon>Portuninae</taxon>
        <taxon>Portunus</taxon>
    </lineage>
</organism>
<sequence>MRRIECSSVCGPCLATSSGGGTQQQQKEQQQEDESREGVADHVHGSPRLSDLLTHSRPRRPSPRGLFASRPTTPL</sequence>
<evidence type="ECO:0000313" key="2">
    <source>
        <dbReference type="EMBL" id="MPC79312.1"/>
    </source>
</evidence>
<evidence type="ECO:0000256" key="1">
    <source>
        <dbReference type="SAM" id="MobiDB-lite"/>
    </source>
</evidence>
<evidence type="ECO:0000313" key="3">
    <source>
        <dbReference type="Proteomes" id="UP000324222"/>
    </source>
</evidence>
<protein>
    <submittedName>
        <fullName evidence="2">Uncharacterized protein</fullName>
    </submittedName>
</protein>
<reference evidence="2 3" key="1">
    <citation type="submission" date="2019-05" db="EMBL/GenBank/DDBJ databases">
        <title>Another draft genome of Portunus trituberculatus and its Hox gene families provides insights of decapod evolution.</title>
        <authorList>
            <person name="Jeong J.-H."/>
            <person name="Song I."/>
            <person name="Kim S."/>
            <person name="Choi T."/>
            <person name="Kim D."/>
            <person name="Ryu S."/>
            <person name="Kim W."/>
        </authorList>
    </citation>
    <scope>NUCLEOTIDE SEQUENCE [LARGE SCALE GENOMIC DNA]</scope>
    <source>
        <tissue evidence="2">Muscle</tissue>
    </source>
</reference>
<dbReference type="Proteomes" id="UP000324222">
    <property type="component" value="Unassembled WGS sequence"/>
</dbReference>
<keyword evidence="3" id="KW-1185">Reference proteome</keyword>
<dbReference type="EMBL" id="VSRR010050800">
    <property type="protein sequence ID" value="MPC79312.1"/>
    <property type="molecule type" value="Genomic_DNA"/>
</dbReference>
<name>A0A5B7I6E2_PORTR</name>
<feature type="region of interest" description="Disordered" evidence="1">
    <location>
        <begin position="13"/>
        <end position="75"/>
    </location>
</feature>
<proteinExistence type="predicted"/>